<organism evidence="4 5">
    <name type="scientific">Paralimibaculum aggregatum</name>
    <dbReference type="NCBI Taxonomy" id="3036245"/>
    <lineage>
        <taxon>Bacteria</taxon>
        <taxon>Pseudomonadati</taxon>
        <taxon>Pseudomonadota</taxon>
        <taxon>Alphaproteobacteria</taxon>
        <taxon>Rhodobacterales</taxon>
        <taxon>Paracoccaceae</taxon>
        <taxon>Paralimibaculum</taxon>
    </lineage>
</organism>
<dbReference type="EMBL" id="BSYI01000006">
    <property type="protein sequence ID" value="GMG81814.1"/>
    <property type="molecule type" value="Genomic_DNA"/>
</dbReference>
<dbReference type="PROSITE" id="PS50883">
    <property type="entry name" value="EAL"/>
    <property type="match status" value="1"/>
</dbReference>
<dbReference type="Pfam" id="PF00990">
    <property type="entry name" value="GGDEF"/>
    <property type="match status" value="1"/>
</dbReference>
<accession>A0ABQ6LEN8</accession>
<proteinExistence type="predicted"/>
<sequence>MQDCAAEMSPGRSDWEDRRLFVRIRVSMFASVAISAAIFVASAVALSLLVAAYDRHGTVTLELERARVLGERVGIEAVRLQRAGSPEHRVIILGRLQGLYARFHGKAETALGDLRAVSHPALIAALDDGPRPVRALLDEIAAQMAVLGAAPATAATRAASRRLRLLTQRELSDRMGALIDIERGRAEQLAGNIRGAGLALGLGALLLLLAQWLWSCRPVLREVEARTEALLEANSRVERSLLFDGLTNLPNRRNLQESLARIAPGAPLGLLHIDLAGFHAINTTLGREAGDQLLRYAAESLGEIAMTADILARTGTDEFVLVTGRRTDPEQLQELAVEIIEQLAQPVEIDGHQVSLEAVIGIAARSAPGEDPEKLLANADIARARAREEGGSVYFSVGMRERLAARRQTAQELLQALVRDEIEPFFQPQIEAASGRITGVEALARWRHPERGVLNPHFFLDIAEQAHLGHRITLVMIRKSLEALAAWRAQGLEVPRVSINFGARELRSPELADILAFDLERVGLAPRDLAIEVLESALIEDETDPILANVAALSRAGHHIDLDDFGTGHAALSYLRHLSVDRLKIDRSFIRDLHLRPELRKMTQAMIHLAKALDISAMAEGIESQNEWRLLIEMGCDDLQGFVIGKPMPAAALPGWIAEHEGRRSAGRLIAAA</sequence>
<dbReference type="NCBIfam" id="TIGR00254">
    <property type="entry name" value="GGDEF"/>
    <property type="match status" value="1"/>
</dbReference>
<dbReference type="InterPro" id="IPR000160">
    <property type="entry name" value="GGDEF_dom"/>
</dbReference>
<keyword evidence="1" id="KW-1133">Transmembrane helix</keyword>
<dbReference type="Gene3D" id="3.20.20.450">
    <property type="entry name" value="EAL domain"/>
    <property type="match status" value="1"/>
</dbReference>
<dbReference type="Proteomes" id="UP001239909">
    <property type="component" value="Unassembled WGS sequence"/>
</dbReference>
<dbReference type="SMART" id="SM00267">
    <property type="entry name" value="GGDEF"/>
    <property type="match status" value="1"/>
</dbReference>
<dbReference type="Gene3D" id="3.30.70.270">
    <property type="match status" value="1"/>
</dbReference>
<gene>
    <name evidence="4" type="ORF">LNKW23_10270</name>
</gene>
<dbReference type="Pfam" id="PF00563">
    <property type="entry name" value="EAL"/>
    <property type="match status" value="1"/>
</dbReference>
<evidence type="ECO:0000259" key="2">
    <source>
        <dbReference type="PROSITE" id="PS50883"/>
    </source>
</evidence>
<feature type="domain" description="EAL" evidence="2">
    <location>
        <begin position="406"/>
        <end position="661"/>
    </location>
</feature>
<evidence type="ECO:0000256" key="1">
    <source>
        <dbReference type="SAM" id="Phobius"/>
    </source>
</evidence>
<evidence type="ECO:0000259" key="3">
    <source>
        <dbReference type="PROSITE" id="PS50887"/>
    </source>
</evidence>
<dbReference type="InterPro" id="IPR001633">
    <property type="entry name" value="EAL_dom"/>
</dbReference>
<dbReference type="SUPFAM" id="SSF55073">
    <property type="entry name" value="Nucleotide cyclase"/>
    <property type="match status" value="1"/>
</dbReference>
<dbReference type="InterPro" id="IPR043128">
    <property type="entry name" value="Rev_trsase/Diguanyl_cyclase"/>
</dbReference>
<keyword evidence="1" id="KW-0472">Membrane</keyword>
<dbReference type="PANTHER" id="PTHR33121">
    <property type="entry name" value="CYCLIC DI-GMP PHOSPHODIESTERASE PDEF"/>
    <property type="match status" value="1"/>
</dbReference>
<dbReference type="InterPro" id="IPR050706">
    <property type="entry name" value="Cyclic-di-GMP_PDE-like"/>
</dbReference>
<evidence type="ECO:0000313" key="4">
    <source>
        <dbReference type="EMBL" id="GMG81814.1"/>
    </source>
</evidence>
<keyword evidence="5" id="KW-1185">Reference proteome</keyword>
<dbReference type="CDD" id="cd01948">
    <property type="entry name" value="EAL"/>
    <property type="match status" value="1"/>
</dbReference>
<dbReference type="InterPro" id="IPR029787">
    <property type="entry name" value="Nucleotide_cyclase"/>
</dbReference>
<dbReference type="CDD" id="cd01949">
    <property type="entry name" value="GGDEF"/>
    <property type="match status" value="1"/>
</dbReference>
<dbReference type="SUPFAM" id="SSF141868">
    <property type="entry name" value="EAL domain-like"/>
    <property type="match status" value="1"/>
</dbReference>
<evidence type="ECO:0008006" key="6">
    <source>
        <dbReference type="Google" id="ProtNLM"/>
    </source>
</evidence>
<keyword evidence="1" id="KW-0812">Transmembrane</keyword>
<protein>
    <recommendedName>
        <fullName evidence="6">GGDEF-domain containing protein</fullName>
    </recommendedName>
</protein>
<name>A0ABQ6LEN8_9RHOB</name>
<dbReference type="PANTHER" id="PTHR33121:SF70">
    <property type="entry name" value="SIGNALING PROTEIN YKOW"/>
    <property type="match status" value="1"/>
</dbReference>
<feature type="domain" description="GGDEF" evidence="3">
    <location>
        <begin position="266"/>
        <end position="399"/>
    </location>
</feature>
<comment type="caution">
    <text evidence="4">The sequence shown here is derived from an EMBL/GenBank/DDBJ whole genome shotgun (WGS) entry which is preliminary data.</text>
</comment>
<feature type="transmembrane region" description="Helical" evidence="1">
    <location>
        <begin position="28"/>
        <end position="53"/>
    </location>
</feature>
<dbReference type="PROSITE" id="PS50887">
    <property type="entry name" value="GGDEF"/>
    <property type="match status" value="1"/>
</dbReference>
<evidence type="ECO:0000313" key="5">
    <source>
        <dbReference type="Proteomes" id="UP001239909"/>
    </source>
</evidence>
<dbReference type="SMART" id="SM00052">
    <property type="entry name" value="EAL"/>
    <property type="match status" value="1"/>
</dbReference>
<reference evidence="4 5" key="1">
    <citation type="submission" date="2023-04" db="EMBL/GenBank/DDBJ databases">
        <title>Marinoamorphus aggregata gen. nov., sp. Nov., isolate from tissue of brittle star Ophioplocus japonicus.</title>
        <authorList>
            <person name="Kawano K."/>
            <person name="Sawayama S."/>
            <person name="Nakagawa S."/>
        </authorList>
    </citation>
    <scope>NUCLEOTIDE SEQUENCE [LARGE SCALE GENOMIC DNA]</scope>
    <source>
        <strain evidence="4 5">NKW23</strain>
    </source>
</reference>
<dbReference type="InterPro" id="IPR035919">
    <property type="entry name" value="EAL_sf"/>
</dbReference>
<feature type="transmembrane region" description="Helical" evidence="1">
    <location>
        <begin position="193"/>
        <end position="214"/>
    </location>
</feature>